<dbReference type="GO" id="GO:0008194">
    <property type="term" value="F:UDP-glycosyltransferase activity"/>
    <property type="evidence" value="ECO:0007669"/>
    <property type="project" value="UniProtKB-ARBA"/>
</dbReference>
<reference evidence="3 4" key="1">
    <citation type="journal article" date="2017" name="Genome Biol.">
        <title>New reference genome sequences of hot pepper reveal the massive evolution of plant disease-resistance genes by retroduplication.</title>
        <authorList>
            <person name="Kim S."/>
            <person name="Park J."/>
            <person name="Yeom S.I."/>
            <person name="Kim Y.M."/>
            <person name="Seo E."/>
            <person name="Kim K.T."/>
            <person name="Kim M.S."/>
            <person name="Lee J.M."/>
            <person name="Cheong K."/>
            <person name="Shin H.S."/>
            <person name="Kim S.B."/>
            <person name="Han K."/>
            <person name="Lee J."/>
            <person name="Park M."/>
            <person name="Lee H.A."/>
            <person name="Lee H.Y."/>
            <person name="Lee Y."/>
            <person name="Oh S."/>
            <person name="Lee J.H."/>
            <person name="Choi E."/>
            <person name="Choi E."/>
            <person name="Lee S.E."/>
            <person name="Jeon J."/>
            <person name="Kim H."/>
            <person name="Choi G."/>
            <person name="Song H."/>
            <person name="Lee J."/>
            <person name="Lee S.C."/>
            <person name="Kwon J.K."/>
            <person name="Lee H.Y."/>
            <person name="Koo N."/>
            <person name="Hong Y."/>
            <person name="Kim R.W."/>
            <person name="Kang W.H."/>
            <person name="Huh J.H."/>
            <person name="Kang B.C."/>
            <person name="Yang T.J."/>
            <person name="Lee Y.H."/>
            <person name="Bennetzen J.L."/>
            <person name="Choi D."/>
        </authorList>
    </citation>
    <scope>NUCLEOTIDE SEQUENCE [LARGE SCALE GENOMIC DNA]</scope>
    <source>
        <strain evidence="4">cv. PBC81</strain>
    </source>
</reference>
<evidence type="ECO:0000313" key="4">
    <source>
        <dbReference type="Proteomes" id="UP000224567"/>
    </source>
</evidence>
<dbReference type="InterPro" id="IPR058980">
    <property type="entry name" value="Glyco_transf_N"/>
</dbReference>
<dbReference type="EMBL" id="MLFT02000003">
    <property type="protein sequence ID" value="PHT52331.1"/>
    <property type="molecule type" value="Genomic_DNA"/>
</dbReference>
<evidence type="ECO:0000256" key="1">
    <source>
        <dbReference type="ARBA" id="ARBA00009995"/>
    </source>
</evidence>
<evidence type="ECO:0000313" key="3">
    <source>
        <dbReference type="EMBL" id="PHT52331.1"/>
    </source>
</evidence>
<name>A0A2G2X4D9_CAPBA</name>
<comment type="caution">
    <text evidence="3">The sequence shown here is derived from an EMBL/GenBank/DDBJ whole genome shotgun (WGS) entry which is preliminary data.</text>
</comment>
<sequence length="206" mass="23343">MIEITSLLTRAISINSFIASHNIPVHFLCVANWNQDLKLRIQDGLEASNIHFDDLLIPSSPTETDDAGRDGMPPIAMFLKKLMAPVHKACIELSANAKRLIIIHDIIMREHIRNVHVTDPKCGVLCLLYWIGFLPILAHTKDNKQWWAIGPFHMLLLESHNSSNRTRHECLEFLDKKDVNSVIFISSGRTTTFSQEQVNEIALGLE</sequence>
<dbReference type="SUPFAM" id="SSF53756">
    <property type="entry name" value="UDP-Glycosyltransferase/glycogen phosphorylase"/>
    <property type="match status" value="1"/>
</dbReference>
<evidence type="ECO:0000259" key="2">
    <source>
        <dbReference type="Pfam" id="PF26168"/>
    </source>
</evidence>
<reference evidence="4" key="2">
    <citation type="journal article" date="2017" name="J. Anim. Genet.">
        <title>Multiple reference genome sequences of hot pepper reveal the massive evolution of plant disease resistance genes by retroduplication.</title>
        <authorList>
            <person name="Kim S."/>
            <person name="Park J."/>
            <person name="Yeom S.-I."/>
            <person name="Kim Y.-M."/>
            <person name="Seo E."/>
            <person name="Kim K.-T."/>
            <person name="Kim M.-S."/>
            <person name="Lee J.M."/>
            <person name="Cheong K."/>
            <person name="Shin H.-S."/>
            <person name="Kim S.-B."/>
            <person name="Han K."/>
            <person name="Lee J."/>
            <person name="Park M."/>
            <person name="Lee H.-A."/>
            <person name="Lee H.-Y."/>
            <person name="Lee Y."/>
            <person name="Oh S."/>
            <person name="Lee J.H."/>
            <person name="Choi E."/>
            <person name="Choi E."/>
            <person name="Lee S.E."/>
            <person name="Jeon J."/>
            <person name="Kim H."/>
            <person name="Choi G."/>
            <person name="Song H."/>
            <person name="Lee J."/>
            <person name="Lee S.-C."/>
            <person name="Kwon J.-K."/>
            <person name="Lee H.-Y."/>
            <person name="Koo N."/>
            <person name="Hong Y."/>
            <person name="Kim R.W."/>
            <person name="Kang W.-H."/>
            <person name="Huh J.H."/>
            <person name="Kang B.-C."/>
            <person name="Yang T.-J."/>
            <person name="Lee Y.-H."/>
            <person name="Bennetzen J.L."/>
            <person name="Choi D."/>
        </authorList>
    </citation>
    <scope>NUCLEOTIDE SEQUENCE [LARGE SCALE GENOMIC DNA]</scope>
    <source>
        <strain evidence="4">cv. PBC81</strain>
    </source>
</reference>
<dbReference type="Gene3D" id="3.40.50.2000">
    <property type="entry name" value="Glycogen Phosphorylase B"/>
    <property type="match status" value="2"/>
</dbReference>
<dbReference type="PANTHER" id="PTHR48044:SF11">
    <property type="entry name" value="GLYCOSYLTRANSFERASE"/>
    <property type="match status" value="1"/>
</dbReference>
<comment type="similarity">
    <text evidence="1">Belongs to the UDP-glycosyltransferase family.</text>
</comment>
<organism evidence="3 4">
    <name type="scientific">Capsicum baccatum</name>
    <name type="common">Peruvian pepper</name>
    <dbReference type="NCBI Taxonomy" id="33114"/>
    <lineage>
        <taxon>Eukaryota</taxon>
        <taxon>Viridiplantae</taxon>
        <taxon>Streptophyta</taxon>
        <taxon>Embryophyta</taxon>
        <taxon>Tracheophyta</taxon>
        <taxon>Spermatophyta</taxon>
        <taxon>Magnoliopsida</taxon>
        <taxon>eudicotyledons</taxon>
        <taxon>Gunneridae</taxon>
        <taxon>Pentapetalae</taxon>
        <taxon>asterids</taxon>
        <taxon>lamiids</taxon>
        <taxon>Solanales</taxon>
        <taxon>Solanaceae</taxon>
        <taxon>Solanoideae</taxon>
        <taxon>Capsiceae</taxon>
        <taxon>Capsicum</taxon>
    </lineage>
</organism>
<dbReference type="Pfam" id="PF26168">
    <property type="entry name" value="Glyco_transf_N"/>
    <property type="match status" value="1"/>
</dbReference>
<dbReference type="GO" id="GO:1901135">
    <property type="term" value="P:carbohydrate derivative metabolic process"/>
    <property type="evidence" value="ECO:0007669"/>
    <property type="project" value="UniProtKB-ARBA"/>
</dbReference>
<feature type="domain" description="Glycosyltransferase N-terminal" evidence="2">
    <location>
        <begin position="15"/>
        <end position="114"/>
    </location>
</feature>
<dbReference type="PANTHER" id="PTHR48044">
    <property type="entry name" value="GLYCOSYLTRANSFERASE"/>
    <property type="match status" value="1"/>
</dbReference>
<proteinExistence type="inferred from homology"/>
<dbReference type="AlphaFoldDB" id="A0A2G2X4D9"/>
<dbReference type="Proteomes" id="UP000224567">
    <property type="component" value="Unassembled WGS sequence"/>
</dbReference>
<gene>
    <name evidence="3" type="ORF">CQW23_06793</name>
</gene>
<dbReference type="OrthoDB" id="550202at2759"/>
<dbReference type="STRING" id="33114.A0A2G2X4D9"/>
<accession>A0A2G2X4D9</accession>
<keyword evidence="4" id="KW-1185">Reference proteome</keyword>
<protein>
    <recommendedName>
        <fullName evidence="2">Glycosyltransferase N-terminal domain-containing protein</fullName>
    </recommendedName>
</protein>